<dbReference type="InterPro" id="IPR032568">
    <property type="entry name" value="DUF4926"/>
</dbReference>
<gene>
    <name evidence="1" type="ORF">C7460_12853</name>
</gene>
<evidence type="ECO:0000313" key="2">
    <source>
        <dbReference type="Proteomes" id="UP000256779"/>
    </source>
</evidence>
<evidence type="ECO:0000313" key="1">
    <source>
        <dbReference type="EMBL" id="RED92836.1"/>
    </source>
</evidence>
<reference evidence="1 2" key="1">
    <citation type="submission" date="2018-07" db="EMBL/GenBank/DDBJ databases">
        <title>Genomic Encyclopedia of Type Strains, Phase IV (KMG-IV): sequencing the most valuable type-strain genomes for metagenomic binning, comparative biology and taxonomic classification.</title>
        <authorList>
            <person name="Goeker M."/>
        </authorList>
    </citation>
    <scope>NUCLEOTIDE SEQUENCE [LARGE SCALE GENOMIC DNA]</scope>
    <source>
        <strain evidence="1 2">DSM 4134</strain>
    </source>
</reference>
<dbReference type="Pfam" id="PF16277">
    <property type="entry name" value="DUF4926"/>
    <property type="match status" value="1"/>
</dbReference>
<comment type="caution">
    <text evidence="1">The sequence shown here is derived from an EMBL/GenBank/DDBJ whole genome shotgun (WGS) entry which is preliminary data.</text>
</comment>
<keyword evidence="2" id="KW-1185">Reference proteome</keyword>
<proteinExistence type="predicted"/>
<dbReference type="EMBL" id="QREG01000028">
    <property type="protein sequence ID" value="RED92836.1"/>
    <property type="molecule type" value="Genomic_DNA"/>
</dbReference>
<dbReference type="Proteomes" id="UP000256779">
    <property type="component" value="Unassembled WGS sequence"/>
</dbReference>
<sequence length="74" mass="8169">MIKLYDEVVLTEDIGVNKPISGDIGVVVHIHGDHEGYEVEFMTLGRTTLTVETVSATQVRPVLDDEVPHARRIG</sequence>
<name>A0A3D9KYL7_MARFU</name>
<accession>A0A3D9KYL7</accession>
<protein>
    <submittedName>
        <fullName evidence="1">Uncharacterized protein DUF4926</fullName>
    </submittedName>
</protein>
<organism evidence="1 2">
    <name type="scientific">Marinoscillum furvescens DSM 4134</name>
    <dbReference type="NCBI Taxonomy" id="1122208"/>
    <lineage>
        <taxon>Bacteria</taxon>
        <taxon>Pseudomonadati</taxon>
        <taxon>Bacteroidota</taxon>
        <taxon>Cytophagia</taxon>
        <taxon>Cytophagales</taxon>
        <taxon>Reichenbachiellaceae</taxon>
        <taxon>Marinoscillum</taxon>
    </lineage>
</organism>
<dbReference type="AlphaFoldDB" id="A0A3D9KYL7"/>
<dbReference type="OrthoDB" id="886522at2"/>
<dbReference type="RefSeq" id="WP_115870127.1">
    <property type="nucleotide sequence ID" value="NZ_QREG01000028.1"/>
</dbReference>